<keyword evidence="1" id="KW-1133">Transmembrane helix</keyword>
<dbReference type="EMBL" id="EF089401">
    <property type="protein sequence ID" value="ABL97776.1"/>
    <property type="molecule type" value="Genomic_DNA"/>
</dbReference>
<keyword evidence="1" id="KW-0812">Transmembrane</keyword>
<dbReference type="InterPro" id="IPR007404">
    <property type="entry name" value="YdjM-like"/>
</dbReference>
<gene>
    <name evidence="2" type="ORF">ALOHA_HF1029C11.0003</name>
</gene>
<dbReference type="AlphaFoldDB" id="A4GI65"/>
<keyword evidence="1" id="KW-0472">Membrane</keyword>
<evidence type="ECO:0008006" key="3">
    <source>
        <dbReference type="Google" id="ProtNLM"/>
    </source>
</evidence>
<accession>A4GI65</accession>
<feature type="transmembrane region" description="Helical" evidence="1">
    <location>
        <begin position="140"/>
        <end position="159"/>
    </location>
</feature>
<evidence type="ECO:0000313" key="2">
    <source>
        <dbReference type="EMBL" id="ABL97776.1"/>
    </source>
</evidence>
<proteinExistence type="predicted"/>
<name>A4GI65_9BACT</name>
<dbReference type="Pfam" id="PF04307">
    <property type="entry name" value="YdjM"/>
    <property type="match status" value="1"/>
</dbReference>
<evidence type="ECO:0000256" key="1">
    <source>
        <dbReference type="SAM" id="Phobius"/>
    </source>
</evidence>
<feature type="transmembrane region" description="Helical" evidence="1">
    <location>
        <begin position="79"/>
        <end position="97"/>
    </location>
</feature>
<sequence>MDFLTHALVGALLGELSPERIKNRQAKGALAAISPDIANLVAYPYLGIKSGNIIPYAYPRDFYANPWIVDHWTWVPWEITHSFLFWGLIVMPLLLYFKKPLLFGVAYASHLLLDMPSHSGIWSTVPLYPFEYRFDGWFDAWAWGAQEIFISATTVFLLWRCAAALKLSGPDVLAWPLNGES</sequence>
<reference evidence="2" key="1">
    <citation type="journal article" date="2007" name="Environ. Microbiol.">
        <title>Proteorhodopsin photosystem gene clusters exhibit co-evolutionary trends and shared ancestry among diverse marine microbial phyla.</title>
        <authorList>
            <person name="McCarren J."/>
            <person name="Delong E.F."/>
        </authorList>
    </citation>
    <scope>NUCLEOTIDE SEQUENCE</scope>
</reference>
<organism evidence="2">
    <name type="scientific">uncultured marine bacterium HF10_29C11</name>
    <dbReference type="NCBI Taxonomy" id="415445"/>
    <lineage>
        <taxon>Bacteria</taxon>
        <taxon>environmental samples</taxon>
    </lineage>
</organism>
<protein>
    <recommendedName>
        <fullName evidence="3">Membrane-bound metal-dependent hydrolase</fullName>
    </recommendedName>
</protein>
<feature type="transmembrane region" description="Helical" evidence="1">
    <location>
        <begin position="104"/>
        <end position="128"/>
    </location>
</feature>